<name>A0A437K810_9BACI</name>
<protein>
    <submittedName>
        <fullName evidence="2">Uncharacterized protein</fullName>
    </submittedName>
</protein>
<keyword evidence="1" id="KW-0472">Membrane</keyword>
<evidence type="ECO:0000256" key="1">
    <source>
        <dbReference type="SAM" id="Phobius"/>
    </source>
</evidence>
<dbReference type="InterPro" id="IPR019723">
    <property type="entry name" value="Uncharacterised_YfmQ"/>
</dbReference>
<accession>A0A437K810</accession>
<dbReference type="RefSeq" id="WP_127739682.1">
    <property type="nucleotide sequence ID" value="NZ_RZTZ01000008.1"/>
</dbReference>
<comment type="caution">
    <text evidence="2">The sequence shown here is derived from an EMBL/GenBank/DDBJ whole genome shotgun (WGS) entry which is preliminary data.</text>
</comment>
<organism evidence="2 3">
    <name type="scientific">Niallia taxi</name>
    <dbReference type="NCBI Taxonomy" id="2499688"/>
    <lineage>
        <taxon>Bacteria</taxon>
        <taxon>Bacillati</taxon>
        <taxon>Bacillota</taxon>
        <taxon>Bacilli</taxon>
        <taxon>Bacillales</taxon>
        <taxon>Bacillaceae</taxon>
        <taxon>Niallia</taxon>
    </lineage>
</organism>
<keyword evidence="1" id="KW-0812">Transmembrane</keyword>
<keyword evidence="3" id="KW-1185">Reference proteome</keyword>
<proteinExistence type="predicted"/>
<evidence type="ECO:0000313" key="2">
    <source>
        <dbReference type="EMBL" id="RVT59902.1"/>
    </source>
</evidence>
<dbReference type="AlphaFoldDB" id="A0A437K810"/>
<gene>
    <name evidence="2" type="ORF">EM808_18460</name>
</gene>
<evidence type="ECO:0000313" key="3">
    <source>
        <dbReference type="Proteomes" id="UP000288024"/>
    </source>
</evidence>
<keyword evidence="1" id="KW-1133">Transmembrane helix</keyword>
<dbReference type="EMBL" id="RZTZ01000008">
    <property type="protein sequence ID" value="RVT59902.1"/>
    <property type="molecule type" value="Genomic_DNA"/>
</dbReference>
<feature type="transmembrane region" description="Helical" evidence="1">
    <location>
        <begin position="6"/>
        <end position="31"/>
    </location>
</feature>
<dbReference type="Proteomes" id="UP000288024">
    <property type="component" value="Unassembled WGS sequence"/>
</dbReference>
<reference evidence="2 3" key="1">
    <citation type="submission" date="2019-01" db="EMBL/GenBank/DDBJ databases">
        <title>Bacillus sp. M5HDSG1-1, whole genome shotgun sequence.</title>
        <authorList>
            <person name="Tuo L."/>
        </authorList>
    </citation>
    <scope>NUCLEOTIDE SEQUENCE [LARGE SCALE GENOMIC DNA]</scope>
    <source>
        <strain evidence="2 3">M5HDSG1-1</strain>
    </source>
</reference>
<sequence length="145" mass="16747">MTWISIIALVLFCIVKVLMTCLPSGAVEWLLGKYKLHMKLSNDHTDILYNGRKIEGDTKADILNHFNQAIVREKYSLYPGSEDSYLHPANADYSLTIHTKAGKKEWKLLLSSYKDRIDVVKQYKNKIVVYSTYPFELDLDKMNKA</sequence>
<dbReference type="Pfam" id="PF10787">
    <property type="entry name" value="YfmQ"/>
    <property type="match status" value="1"/>
</dbReference>